<protein>
    <submittedName>
        <fullName evidence="1">Uncharacterized protein</fullName>
    </submittedName>
</protein>
<evidence type="ECO:0000313" key="1">
    <source>
        <dbReference type="EMBL" id="EHP39728.1"/>
    </source>
</evidence>
<name>H1SCK9_9BURK</name>
<evidence type="ECO:0000313" key="2">
    <source>
        <dbReference type="Proteomes" id="UP000005808"/>
    </source>
</evidence>
<dbReference type="AlphaFoldDB" id="H1SCK9"/>
<dbReference type="PATRIC" id="fig|1127483.3.peg.5954"/>
<gene>
    <name evidence="1" type="ORF">OR16_29809</name>
</gene>
<organism evidence="1 2">
    <name type="scientific">Cupriavidus basilensis OR16</name>
    <dbReference type="NCBI Taxonomy" id="1127483"/>
    <lineage>
        <taxon>Bacteria</taxon>
        <taxon>Pseudomonadati</taxon>
        <taxon>Pseudomonadota</taxon>
        <taxon>Betaproteobacteria</taxon>
        <taxon>Burkholderiales</taxon>
        <taxon>Burkholderiaceae</taxon>
        <taxon>Cupriavidus</taxon>
    </lineage>
</organism>
<dbReference type="EMBL" id="AHJE01000083">
    <property type="protein sequence ID" value="EHP39728.1"/>
    <property type="molecule type" value="Genomic_DNA"/>
</dbReference>
<reference evidence="1 2" key="1">
    <citation type="journal article" date="2012" name="J. Bacteriol.">
        <title>De Novo Genome Project of Cupriavidus basilensis OR16.</title>
        <authorList>
            <person name="Cserhati M."/>
            <person name="Kriszt B."/>
            <person name="Szoboszlay S."/>
            <person name="Toth A."/>
            <person name="Szabo I."/>
            <person name="Tancsics A."/>
            <person name="Nagy I."/>
            <person name="Horvath B."/>
            <person name="Nagy I."/>
            <person name="Kukolya J."/>
        </authorList>
    </citation>
    <scope>NUCLEOTIDE SEQUENCE [LARGE SCALE GENOMIC DNA]</scope>
    <source>
        <strain evidence="1 2">OR16</strain>
    </source>
</reference>
<dbReference type="Proteomes" id="UP000005808">
    <property type="component" value="Unassembled WGS sequence"/>
</dbReference>
<proteinExistence type="predicted"/>
<accession>H1SCK9</accession>
<comment type="caution">
    <text evidence="1">The sequence shown here is derived from an EMBL/GenBank/DDBJ whole genome shotgun (WGS) entry which is preliminary data.</text>
</comment>
<sequence length="62" mass="6734">MPATAVAFDEGIKQQGSGITMQIREFYQIEARLHACRAQKRQPAALGHQGAVLGPLVAMELQ</sequence>